<keyword evidence="6" id="KW-0653">Protein transport</keyword>
<gene>
    <name evidence="9" type="ORF">SPAR07607</name>
</gene>
<dbReference type="GO" id="GO:0005635">
    <property type="term" value="C:nuclear envelope"/>
    <property type="evidence" value="ECO:0007669"/>
    <property type="project" value="TreeGrafter"/>
</dbReference>
<dbReference type="InterPro" id="IPR016024">
    <property type="entry name" value="ARM-type_fold"/>
</dbReference>
<dbReference type="AlphaFoldDB" id="A0A2D0XHN9"/>
<dbReference type="PANTHER" id="PTHR10997">
    <property type="entry name" value="IMPORTIN-7, 8, 11"/>
    <property type="match status" value="1"/>
</dbReference>
<dbReference type="Pfam" id="PF03378">
    <property type="entry name" value="CAS_CSE1"/>
    <property type="match status" value="1"/>
</dbReference>
<comment type="similarity">
    <text evidence="3">Belongs to the XPO2/CSE1 family.</text>
</comment>
<dbReference type="PANTHER" id="PTHR10997:SF8">
    <property type="entry name" value="EXPORTIN-2"/>
    <property type="match status" value="1"/>
</dbReference>
<dbReference type="SMART" id="SM00913">
    <property type="entry name" value="IBN_N"/>
    <property type="match status" value="1"/>
</dbReference>
<keyword evidence="7" id="KW-0539">Nucleus</keyword>
<reference evidence="9" key="1">
    <citation type="submission" date="2016-10" db="EMBL/GenBank/DDBJ databases">
        <title>Phylogenomic data for the living fossil Bartheletia paradoxa suggests that the early evolutionary history of major basidiomycete lineages might not be bifurcate.</title>
        <authorList>
            <person name="Mishra B."/>
            <person name="Choi Y.-J."/>
            <person name="Bauer R."/>
            <person name="Thines M."/>
        </authorList>
    </citation>
    <scope>NUCLEOTIDE SEQUENCE</scope>
</reference>
<evidence type="ECO:0000256" key="7">
    <source>
        <dbReference type="ARBA" id="ARBA00023242"/>
    </source>
</evidence>
<comment type="subcellular location">
    <subcellularLocation>
        <location evidence="2">Cytoplasm</location>
    </subcellularLocation>
    <subcellularLocation>
        <location evidence="1">Nucleus</location>
    </subcellularLocation>
</comment>
<dbReference type="InterPro" id="IPR011989">
    <property type="entry name" value="ARM-like"/>
</dbReference>
<dbReference type="SUPFAM" id="SSF48371">
    <property type="entry name" value="ARM repeat"/>
    <property type="match status" value="1"/>
</dbReference>
<dbReference type="GO" id="GO:0031267">
    <property type="term" value="F:small GTPase binding"/>
    <property type="evidence" value="ECO:0007669"/>
    <property type="project" value="InterPro"/>
</dbReference>
<dbReference type="GO" id="GO:0006606">
    <property type="term" value="P:protein import into nucleus"/>
    <property type="evidence" value="ECO:0007669"/>
    <property type="project" value="TreeGrafter"/>
</dbReference>
<evidence type="ECO:0000256" key="3">
    <source>
        <dbReference type="ARBA" id="ARBA00008669"/>
    </source>
</evidence>
<evidence type="ECO:0000259" key="8">
    <source>
        <dbReference type="PROSITE" id="PS50166"/>
    </source>
</evidence>
<proteinExistence type="inferred from homology"/>
<name>A0A2D0XHN9_9BASI</name>
<dbReference type="Pfam" id="PF03810">
    <property type="entry name" value="IBN_N"/>
    <property type="match status" value="1"/>
</dbReference>
<dbReference type="InterPro" id="IPR013713">
    <property type="entry name" value="XPO2_central"/>
</dbReference>
<dbReference type="Gene3D" id="1.25.10.10">
    <property type="entry name" value="Leucine-rich Repeat Variant"/>
    <property type="match status" value="1"/>
</dbReference>
<dbReference type="GO" id="GO:0005829">
    <property type="term" value="C:cytosol"/>
    <property type="evidence" value="ECO:0007669"/>
    <property type="project" value="TreeGrafter"/>
</dbReference>
<dbReference type="PROSITE" id="PS50166">
    <property type="entry name" value="IMPORTIN_B_NT"/>
    <property type="match status" value="1"/>
</dbReference>
<sequence>MDPIASLSTTLLASLSPDPPTRRAAEATLLSNQAQPGFIQVALALVTAQGCNPDMAARLAASVLIKNACKGGWDPEDESPVPKLGEEDKEFLRNTLVPAMISLSRSPSLQVQLGEAVAEVAESDFPHRCPQLVEQLVTSFSATDFAVNNGVLTTAHRIFGKWRSEFRSNELFTEINLVLKDFAEPFLQLFQTVDALLFPTTPTPLPAGTTIQQLAQTILLLVRIFYDFNSQDLPEFFEDRLAVFFGPGPAGANGLIGRYLVWDEQALQGEPDDTTPSPLAQIRAAICEVVELYAKRYEEEFTQLPAFVSAIWELLLNPNTDELLASRAMRFLAVVVKMKSQQHLFASPETLERMCEKIILPNMAIREHEEEMFEDDPAEYIRRDLEASTESDTRRLAATEFTRALMENFETAVTAIVGRYIEQYLQQYAADKSVNWKSKDTAIYLLTSIASRGSTSAVHGVSSTNVLIDVVQFFSNNVYEDLNSEAVHPILQVDAIKYLHTFRNQLTKEQLISVLPLLVKHLANPNYVIHTYAAITIERVLFMKQNGQALFEQADIRPFAESILVAIFQTIQSADTPEKVAENDHMMKCAMRVIITSRQSLIPTFTIILSHLVSIIGEISKNPSNPRFNQYAFESVASLIRFVTAGNPETIVAFDDALLGPCQTILALEVTEFAPFIFQILSQLLELHPPNVLPPSYSALFGPLLHAALWESRGNIPALVRLVGAFLSRSGSTVAADGNLVKALGAFKMLISSRLNDHFGFELLYSLLEFVPTADLSPFMKDITILLLTRMQNSKTQKFLVGFTKFVAFPCAIQKEGMGVDWLIGCFDSVQNGIFQHLLPVINNGFGNLHADNRRIVSVGFAKILASPWYLQQPQNAAWPLTMAGVIGLLEKAPTVEAGANADDELFALDWEDTGYQASYSALKASAPAKRDLVAYVGPDEKRFLSAELAKASSLAPGLVPSLIRQIKAPGVADTWLQYAASVGDVYA</sequence>
<dbReference type="Pfam" id="PF08506">
    <property type="entry name" value="Cse1"/>
    <property type="match status" value="1"/>
</dbReference>
<organism evidence="9">
    <name type="scientific">Bartheletia paradoxa</name>
    <dbReference type="NCBI Taxonomy" id="669517"/>
    <lineage>
        <taxon>Eukaryota</taxon>
        <taxon>Fungi</taxon>
        <taxon>Dikarya</taxon>
        <taxon>Basidiomycota</taxon>
        <taxon>Agaricomycotina</taxon>
        <taxon>Bartheletiomycetes</taxon>
        <taxon>Bartheletiales</taxon>
        <taxon>Bartheletiaceae</taxon>
        <taxon>Bartheletia</taxon>
    </lineage>
</organism>
<evidence type="ECO:0000256" key="6">
    <source>
        <dbReference type="ARBA" id="ARBA00022927"/>
    </source>
</evidence>
<dbReference type="GO" id="GO:0005049">
    <property type="term" value="F:nuclear export signal receptor activity"/>
    <property type="evidence" value="ECO:0007669"/>
    <property type="project" value="TreeGrafter"/>
</dbReference>
<feature type="domain" description="Importin N-terminal" evidence="8">
    <location>
        <begin position="25"/>
        <end position="102"/>
    </location>
</feature>
<dbReference type="InterPro" id="IPR005043">
    <property type="entry name" value="XPO2_C"/>
</dbReference>
<evidence type="ECO:0000256" key="2">
    <source>
        <dbReference type="ARBA" id="ARBA00004496"/>
    </source>
</evidence>
<accession>A0A2D0XHN9</accession>
<evidence type="ECO:0000313" key="9">
    <source>
        <dbReference type="EMBL" id="ASF90178.1"/>
    </source>
</evidence>
<dbReference type="InterPro" id="IPR001494">
    <property type="entry name" value="Importin-beta_N"/>
</dbReference>
<evidence type="ECO:0000256" key="1">
    <source>
        <dbReference type="ARBA" id="ARBA00004123"/>
    </source>
</evidence>
<protein>
    <recommendedName>
        <fullName evidence="8">Importin N-terminal domain-containing protein</fullName>
    </recommendedName>
</protein>
<dbReference type="GO" id="GO:0006611">
    <property type="term" value="P:protein export from nucleus"/>
    <property type="evidence" value="ECO:0007669"/>
    <property type="project" value="TreeGrafter"/>
</dbReference>
<evidence type="ECO:0000256" key="4">
    <source>
        <dbReference type="ARBA" id="ARBA00022448"/>
    </source>
</evidence>
<evidence type="ECO:0000256" key="5">
    <source>
        <dbReference type="ARBA" id="ARBA00022490"/>
    </source>
</evidence>
<dbReference type="EMBL" id="KY000222">
    <property type="protein sequence ID" value="ASF90178.1"/>
    <property type="molecule type" value="Genomic_DNA"/>
</dbReference>
<keyword evidence="4" id="KW-0813">Transport</keyword>
<keyword evidence="5" id="KW-0963">Cytoplasm</keyword>